<dbReference type="PANTHER" id="PTHR42885">
    <property type="entry name" value="HISTIDINOL-PHOSPHATE AMINOTRANSFERASE-RELATED"/>
    <property type="match status" value="1"/>
</dbReference>
<dbReference type="OrthoDB" id="39225at2157"/>
<accession>A0A8J8B5Z2</accession>
<evidence type="ECO:0000259" key="3">
    <source>
        <dbReference type="Pfam" id="PF00155"/>
    </source>
</evidence>
<feature type="domain" description="Aminotransferase class I/classII large" evidence="3">
    <location>
        <begin position="27"/>
        <end position="329"/>
    </location>
</feature>
<dbReference type="Pfam" id="PF00155">
    <property type="entry name" value="Aminotran_1_2"/>
    <property type="match status" value="1"/>
</dbReference>
<organism evidence="4 5">
    <name type="scientific">Methanocalculus chunghsingensis</name>
    <dbReference type="NCBI Taxonomy" id="156457"/>
    <lineage>
        <taxon>Archaea</taxon>
        <taxon>Methanobacteriati</taxon>
        <taxon>Methanobacteriota</taxon>
        <taxon>Stenosarchaea group</taxon>
        <taxon>Methanomicrobia</taxon>
        <taxon>Methanomicrobiales</taxon>
        <taxon>Methanocalculaceae</taxon>
        <taxon>Methanocalculus</taxon>
    </lineage>
</organism>
<evidence type="ECO:0000313" key="4">
    <source>
        <dbReference type="EMBL" id="MBR1368097.1"/>
    </source>
</evidence>
<dbReference type="Proteomes" id="UP000730161">
    <property type="component" value="Unassembled WGS sequence"/>
</dbReference>
<comment type="caution">
    <text evidence="4">The sequence shown here is derived from an EMBL/GenBank/DDBJ whole genome shotgun (WGS) entry which is preliminary data.</text>
</comment>
<keyword evidence="5" id="KW-1185">Reference proteome</keyword>
<gene>
    <name evidence="4" type="ORF">RJ53_00740</name>
</gene>
<dbReference type="EMBL" id="JWHL01000001">
    <property type="protein sequence ID" value="MBR1368097.1"/>
    <property type="molecule type" value="Genomic_DNA"/>
</dbReference>
<dbReference type="SUPFAM" id="SSF53383">
    <property type="entry name" value="PLP-dependent transferases"/>
    <property type="match status" value="1"/>
</dbReference>
<dbReference type="AlphaFoldDB" id="A0A8J8B5Z2"/>
<dbReference type="InterPro" id="IPR015424">
    <property type="entry name" value="PyrdxlP-dep_Trfase"/>
</dbReference>
<evidence type="ECO:0000256" key="1">
    <source>
        <dbReference type="ARBA" id="ARBA00001933"/>
    </source>
</evidence>
<proteinExistence type="predicted"/>
<dbReference type="RefSeq" id="WP_211529693.1">
    <property type="nucleotide sequence ID" value="NZ_JWHL01000001.1"/>
</dbReference>
<dbReference type="GO" id="GO:0030170">
    <property type="term" value="F:pyridoxal phosphate binding"/>
    <property type="evidence" value="ECO:0007669"/>
    <property type="project" value="InterPro"/>
</dbReference>
<name>A0A8J8B5Z2_9EURY</name>
<dbReference type="InterPro" id="IPR004839">
    <property type="entry name" value="Aminotransferase_I/II_large"/>
</dbReference>
<dbReference type="CDD" id="cd00609">
    <property type="entry name" value="AAT_like"/>
    <property type="match status" value="1"/>
</dbReference>
<dbReference type="PANTHER" id="PTHR42885:SF1">
    <property type="entry name" value="THREONINE-PHOSPHATE DECARBOXYLASE"/>
    <property type="match status" value="1"/>
</dbReference>
<reference evidence="4" key="1">
    <citation type="submission" date="2014-12" db="EMBL/GenBank/DDBJ databases">
        <authorList>
            <person name="Huang H.-H."/>
            <person name="Chen S.-C."/>
            <person name="Lai M.-C."/>
        </authorList>
    </citation>
    <scope>NUCLEOTIDE SEQUENCE</scope>
    <source>
        <strain evidence="4">K1F9705b</strain>
    </source>
</reference>
<evidence type="ECO:0000313" key="5">
    <source>
        <dbReference type="Proteomes" id="UP000730161"/>
    </source>
</evidence>
<dbReference type="InterPro" id="IPR015421">
    <property type="entry name" value="PyrdxlP-dep_Trfase_major"/>
</dbReference>
<evidence type="ECO:0000256" key="2">
    <source>
        <dbReference type="ARBA" id="ARBA00022898"/>
    </source>
</evidence>
<keyword evidence="2" id="KW-0663">Pyridoxal phosphate</keyword>
<comment type="cofactor">
    <cofactor evidence="1">
        <name>pyridoxal 5'-phosphate</name>
        <dbReference type="ChEBI" id="CHEBI:597326"/>
    </cofactor>
</comment>
<protein>
    <recommendedName>
        <fullName evidence="3">Aminotransferase class I/classII large domain-containing protein</fullName>
    </recommendedName>
</protein>
<dbReference type="Gene3D" id="3.40.640.10">
    <property type="entry name" value="Type I PLP-dependent aspartate aminotransferase-like (Major domain)"/>
    <property type="match status" value="1"/>
</dbReference>
<dbReference type="InterPro" id="IPR015422">
    <property type="entry name" value="PyrdxlP-dep_Trfase_small"/>
</dbReference>
<sequence length="334" mass="37084">MKPQRLPLKQRHGGVIRRLRADGAGEDLIDFSASMNPYPPSIDWKPELCDILDYPDDTYIELKEAIGSAFSRDPSEIAVGNGSIELIRIYAQVFLSPGSGALIESPTFGEYAQSVLLAGGKLVKEPEDATVRYLCNPNNPTGKLLQREDVRSILHDCKEAGSRLFLDEAFIDLADPDESMSDHRDSDLFILRSLTKAFSVPGIRFGFGFSDPETIEAIETARPPWTVNRYAETYAIEALRHLPDLERSRRLIAEERAFLSGSIRSLGLFCHPSSVNYLLVDTGRDAGELQHALLKAGVLVRDCTSFGLPQSIRIAVRRHEENTVLIEALSACMH</sequence>
<dbReference type="Gene3D" id="3.90.1150.10">
    <property type="entry name" value="Aspartate Aminotransferase, domain 1"/>
    <property type="match status" value="1"/>
</dbReference>